<evidence type="ECO:0000313" key="1">
    <source>
        <dbReference type="EMBL" id="GAG88522.1"/>
    </source>
</evidence>
<dbReference type="Gene3D" id="3.40.50.150">
    <property type="entry name" value="Vaccinia Virus protein VP39"/>
    <property type="match status" value="1"/>
</dbReference>
<dbReference type="EMBL" id="BART01014442">
    <property type="protein sequence ID" value="GAG88522.1"/>
    <property type="molecule type" value="Genomic_DNA"/>
</dbReference>
<organism evidence="1">
    <name type="scientific">marine sediment metagenome</name>
    <dbReference type="NCBI Taxonomy" id="412755"/>
    <lineage>
        <taxon>unclassified sequences</taxon>
        <taxon>metagenomes</taxon>
        <taxon>ecological metagenomes</taxon>
    </lineage>
</organism>
<evidence type="ECO:0008006" key="2">
    <source>
        <dbReference type="Google" id="ProtNLM"/>
    </source>
</evidence>
<dbReference type="SUPFAM" id="SSF53335">
    <property type="entry name" value="S-adenosyl-L-methionine-dependent methyltransferases"/>
    <property type="match status" value="1"/>
</dbReference>
<protein>
    <recommendedName>
        <fullName evidence="2">DNA methylase adenine-specific domain-containing protein</fullName>
    </recommendedName>
</protein>
<proteinExistence type="predicted"/>
<sequence length="129" mass="14715">VLPQGKFNNTSTEYIREYLFKEARILAVVGLNSNTFKLPAPARGTGTKTSILFLQKWAKNEGPLEDYPIFMATSQNTGKNNSGEYIYKKDGHGNYIENVDGQKIVDHDLDEIAEGFVEFAKEQRFSFWR</sequence>
<gene>
    <name evidence="1" type="ORF">S01H4_28818</name>
</gene>
<accession>X1C5D4</accession>
<comment type="caution">
    <text evidence="1">The sequence shown here is derived from an EMBL/GenBank/DDBJ whole genome shotgun (WGS) entry which is preliminary data.</text>
</comment>
<feature type="non-terminal residue" evidence="1">
    <location>
        <position position="1"/>
    </location>
</feature>
<reference evidence="1" key="1">
    <citation type="journal article" date="2014" name="Front. Microbiol.">
        <title>High frequency of phylogenetically diverse reductive dehalogenase-homologous genes in deep subseafloor sedimentary metagenomes.</title>
        <authorList>
            <person name="Kawai M."/>
            <person name="Futagami T."/>
            <person name="Toyoda A."/>
            <person name="Takaki Y."/>
            <person name="Nishi S."/>
            <person name="Hori S."/>
            <person name="Arai W."/>
            <person name="Tsubouchi T."/>
            <person name="Morono Y."/>
            <person name="Uchiyama I."/>
            <person name="Ito T."/>
            <person name="Fujiyama A."/>
            <person name="Inagaki F."/>
            <person name="Takami H."/>
        </authorList>
    </citation>
    <scope>NUCLEOTIDE SEQUENCE</scope>
    <source>
        <strain evidence="1">Expedition CK06-06</strain>
    </source>
</reference>
<name>X1C5D4_9ZZZZ</name>
<dbReference type="InterPro" id="IPR029063">
    <property type="entry name" value="SAM-dependent_MTases_sf"/>
</dbReference>
<dbReference type="AlphaFoldDB" id="X1C5D4"/>